<dbReference type="SUPFAM" id="SSF49899">
    <property type="entry name" value="Concanavalin A-like lectins/glucanases"/>
    <property type="match status" value="1"/>
</dbReference>
<proteinExistence type="predicted"/>
<dbReference type="Pfam" id="PF13385">
    <property type="entry name" value="Laminin_G_3"/>
    <property type="match status" value="1"/>
</dbReference>
<reference evidence="2" key="1">
    <citation type="submission" date="2020-09" db="EMBL/GenBank/DDBJ databases">
        <title>A new high-throughput screening method to detect antimicrobial volatiles from metagenomic clone libraries.</title>
        <authorList>
            <person name="Stocker F."/>
            <person name="Obermeier M."/>
            <person name="Resch K."/>
            <person name="Berg G."/>
            <person name="Mueller Bogota C.A."/>
        </authorList>
    </citation>
    <scope>NUCLEOTIDE SEQUENCE</scope>
</reference>
<dbReference type="EMBL" id="MW000467">
    <property type="protein sequence ID" value="QOL00382.1"/>
    <property type="molecule type" value="Genomic_DNA"/>
</dbReference>
<dbReference type="InterPro" id="IPR013320">
    <property type="entry name" value="ConA-like_dom_sf"/>
</dbReference>
<organism evidence="2">
    <name type="scientific">uncultured organism</name>
    <dbReference type="NCBI Taxonomy" id="155900"/>
    <lineage>
        <taxon>unclassified sequences</taxon>
        <taxon>environmental samples</taxon>
    </lineage>
</organism>
<name>A0A7L9QBU9_9ZZZZ</name>
<protein>
    <recommendedName>
        <fullName evidence="3">Concanavalin A-like lectin/glucanases superfamily</fullName>
    </recommendedName>
</protein>
<evidence type="ECO:0008006" key="3">
    <source>
        <dbReference type="Google" id="ProtNLM"/>
    </source>
</evidence>
<feature type="compositionally biased region" description="Low complexity" evidence="1">
    <location>
        <begin position="517"/>
        <end position="531"/>
    </location>
</feature>
<evidence type="ECO:0000313" key="2">
    <source>
        <dbReference type="EMBL" id="QOL00382.1"/>
    </source>
</evidence>
<feature type="region of interest" description="Disordered" evidence="1">
    <location>
        <begin position="506"/>
        <end position="531"/>
    </location>
</feature>
<dbReference type="Gene3D" id="2.60.120.200">
    <property type="match status" value="1"/>
</dbReference>
<accession>A0A7L9QBU9</accession>
<sequence>MTYPGLNLFPGSATFPMGSAAGEPVGGVQILIEFGTAFSNVWTDVSQWFDSSQDITVQYGRTSEYAAPTTAALSFILDNTDGRFTPDRQLLQDNATTHPYYPNVELRKRVQVNYTTAVSSYSLFTGFIKGWVPIVDPNGGFKTRVSAATREDKLSNTPLLTPAQQETLTDSPVAFWPLNDLSASTIAVDSIGANNLSVVSNGPGGAITFAQAGVSASEDTACNFAPASLVGGYCLAQPSAKFPSAAATSTTPIGYGVECWFQTSVLPGVSGYNMWSLASVPSAGSLPNYDEIGMASDGSVSFSAGGSAVNAPSNYCDGAWHYVYAEHLQTASTTTINLYIDGALVGTTSCLASSYVGGSCFVVGSLYSTGNPKYIFDGSMALVAVYSNTTGTALLSPTRVATHYKAALGFVGDTTGQRVARYLSYGGVTSSQYNIDTCVGIVGPYATSGQSVMQACQAMADTEGGGSCIYQTPDGNMRFTSRNFQIPGAPVLTFDAAADLDGPSFTPTKDDSDVVNQSTATQAAGSGTGASYTAKNTDSIALYGLIGDQVTSYATTMQDVINLAQSHIAAGWHPVRDTHAKRSKGRLQSVTLDVYTSQTAGLYDLLSSVQIGSRIRIVNLPSHFPTSQIDVIVEGWTVNVNVDKFSIAWVTSSADNPARMVWSDPSYGRWGPDPGSMTTALASASTSTVVVTTAGSSPTFSTAAGDYPLYIQVGEEVIELPTAPSGASSPQTFTGALRGQKGTVAAPQSAASPVNLWPSPTWTL</sequence>
<dbReference type="AlphaFoldDB" id="A0A7L9QBU9"/>
<evidence type="ECO:0000256" key="1">
    <source>
        <dbReference type="SAM" id="MobiDB-lite"/>
    </source>
</evidence>